<dbReference type="Gene3D" id="1.10.510.10">
    <property type="entry name" value="Transferase(Phosphotransferase) domain 1"/>
    <property type="match status" value="1"/>
</dbReference>
<evidence type="ECO:0000313" key="17">
    <source>
        <dbReference type="RefSeq" id="XP_048327461.2"/>
    </source>
</evidence>
<evidence type="ECO:0000256" key="4">
    <source>
        <dbReference type="ARBA" id="ARBA00022729"/>
    </source>
</evidence>
<dbReference type="GeneID" id="107416953"/>
<feature type="region of interest" description="Disordered" evidence="12">
    <location>
        <begin position="739"/>
        <end position="763"/>
    </location>
</feature>
<keyword evidence="9 13" id="KW-0472">Membrane</keyword>
<keyword evidence="16" id="KW-1185">Reference proteome</keyword>
<dbReference type="CDD" id="cd14066">
    <property type="entry name" value="STKc_IRAK"/>
    <property type="match status" value="1"/>
</dbReference>
<dbReference type="PROSITE" id="PS00108">
    <property type="entry name" value="PROTEIN_KINASE_ST"/>
    <property type="match status" value="1"/>
</dbReference>
<dbReference type="PROSITE" id="PS50948">
    <property type="entry name" value="PAN"/>
    <property type="match status" value="1"/>
</dbReference>
<dbReference type="RefSeq" id="XP_048327461.2">
    <property type="nucleotide sequence ID" value="XM_048471504.2"/>
</dbReference>
<dbReference type="InterPro" id="IPR036866">
    <property type="entry name" value="RibonucZ/Hydroxyglut_hydro"/>
</dbReference>
<dbReference type="InterPro" id="IPR008271">
    <property type="entry name" value="Ser/Thr_kinase_AS"/>
</dbReference>
<dbReference type="CDD" id="cd01098">
    <property type="entry name" value="PAN_AP_plant"/>
    <property type="match status" value="1"/>
</dbReference>
<dbReference type="PROSITE" id="PS00107">
    <property type="entry name" value="PROTEIN_KINASE_ATP"/>
    <property type="match status" value="1"/>
</dbReference>
<dbReference type="Gene3D" id="3.60.15.10">
    <property type="entry name" value="Ribonuclease Z/Hydroxyacylglutathione hydrolase-like"/>
    <property type="match status" value="1"/>
</dbReference>
<evidence type="ECO:0000256" key="6">
    <source>
        <dbReference type="ARBA" id="ARBA00022777"/>
    </source>
</evidence>
<dbReference type="SUPFAM" id="SSF56112">
    <property type="entry name" value="Protein kinase-like (PK-like)"/>
    <property type="match status" value="1"/>
</dbReference>
<feature type="domain" description="Protein kinase" evidence="14">
    <location>
        <begin position="431"/>
        <end position="704"/>
    </location>
</feature>
<sequence length="763" mass="84794">MEKGLIAVDRWTGGSQVYFLTHLHSDHTKGLSSSWSKGPIFCSRLTAKIFPSKFPCFNLSLLRVLEIGSWHSIPVHSPSTGLETSVEVMPIDAHHCPGAVMFLFRGEFGCLLYTGDFRWETTNERAKIGMAMLLNAVDDVSVDLLYLDNTYCNPSYDFPPREVAAQQIVDIIASHPDHDIIIGIDSLGKEDLLLHISHVLKIKIKQMNWLPLAQKWNLFWLQPKQECAVYGFCGAYGVCNGNNFPFCSCLIGFEAKLPRDRSLKDYSGGCQRKTELQCGDNGLANGDKDRFTKIPSMVLSGYKNSLQIRNIAACESTCLGDCSCTAYAYDNSSSCLIWSGDLLNLKQVTADDRKGETLYIRLAASEFPSSKKIVSVKKIITYVSSAAAFAVVLGLIVFVILRRRKKIVGMGKAVDDSLVVFEYRYLQNATKNFSKKLGGGGFGSVFKGTLPDSTVIAVKQLESISQGEKQFRAEVSTIGIIQHVNLVRLRGFCSRGTKKLLVYDYMPNGSLDSHLFETKNLKVLNWETRYKIALGTARGLYYLHEKCRECIIHCDIKPDNVLLDAEFCPKLADFGLAKLVGRDFSRVLTTIRGTRGYLAPEWISGLPITAKADVYSFGMLLFEIISGRRNSKYYVEDEVSFFPIFVATVIIEGGDVVSLLDPRLEGKVDAEELIRVCRLACWCIQYEETQRPSMGQIVQILDGLTNVNLPPLPRLFQATVGNPDEIIFPTESCSRLESSRAGNSMSTATSSVKSTESSLLLKS</sequence>
<dbReference type="Proteomes" id="UP001652623">
    <property type="component" value="Chromosome 4"/>
</dbReference>
<dbReference type="PROSITE" id="PS50011">
    <property type="entry name" value="PROTEIN_KINASE_DOM"/>
    <property type="match status" value="1"/>
</dbReference>
<gene>
    <name evidence="17" type="primary">LOC107416953</name>
</gene>
<dbReference type="SUPFAM" id="SSF56281">
    <property type="entry name" value="Metallo-hydrolase/oxidoreductase"/>
    <property type="match status" value="1"/>
</dbReference>
<comment type="subcellular location">
    <subcellularLocation>
        <location evidence="1">Membrane</location>
        <topology evidence="1">Single-pass membrane protein</topology>
    </subcellularLocation>
</comment>
<evidence type="ECO:0000259" key="15">
    <source>
        <dbReference type="PROSITE" id="PS50948"/>
    </source>
</evidence>
<evidence type="ECO:0000256" key="1">
    <source>
        <dbReference type="ARBA" id="ARBA00004167"/>
    </source>
</evidence>
<dbReference type="SMART" id="SM00473">
    <property type="entry name" value="PAN_AP"/>
    <property type="match status" value="1"/>
</dbReference>
<keyword evidence="3 13" id="KW-0812">Transmembrane</keyword>
<evidence type="ECO:0000256" key="9">
    <source>
        <dbReference type="ARBA" id="ARBA00023136"/>
    </source>
</evidence>
<dbReference type="Pfam" id="PF00069">
    <property type="entry name" value="Pkinase"/>
    <property type="match status" value="1"/>
</dbReference>
<evidence type="ECO:0000256" key="2">
    <source>
        <dbReference type="ARBA" id="ARBA00022679"/>
    </source>
</evidence>
<dbReference type="InterPro" id="IPR017441">
    <property type="entry name" value="Protein_kinase_ATP_BS"/>
</dbReference>
<dbReference type="InterPro" id="IPR003609">
    <property type="entry name" value="Pan_app"/>
</dbReference>
<feature type="domain" description="Apple" evidence="15">
    <location>
        <begin position="278"/>
        <end position="363"/>
    </location>
</feature>
<evidence type="ECO:0000256" key="11">
    <source>
        <dbReference type="PROSITE-ProRule" id="PRU10141"/>
    </source>
</evidence>
<dbReference type="InterPro" id="IPR000719">
    <property type="entry name" value="Prot_kinase_dom"/>
</dbReference>
<keyword evidence="5 11" id="KW-0547">Nucleotide-binding</keyword>
<keyword evidence="10" id="KW-1015">Disulfide bond</keyword>
<keyword evidence="4" id="KW-0732">Signal</keyword>
<feature type="transmembrane region" description="Helical" evidence="13">
    <location>
        <begin position="379"/>
        <end position="401"/>
    </location>
</feature>
<feature type="binding site" evidence="11">
    <location>
        <position position="459"/>
    </location>
    <ligand>
        <name>ATP</name>
        <dbReference type="ChEBI" id="CHEBI:30616"/>
    </ligand>
</feature>
<evidence type="ECO:0000256" key="7">
    <source>
        <dbReference type="ARBA" id="ARBA00022840"/>
    </source>
</evidence>
<dbReference type="PANTHER" id="PTHR47974">
    <property type="entry name" value="OS07G0415500 PROTEIN"/>
    <property type="match status" value="1"/>
</dbReference>
<evidence type="ECO:0000259" key="14">
    <source>
        <dbReference type="PROSITE" id="PS50011"/>
    </source>
</evidence>
<dbReference type="SUPFAM" id="SSF57414">
    <property type="entry name" value="Hairpin loop containing domain-like"/>
    <property type="match status" value="1"/>
</dbReference>
<keyword evidence="2" id="KW-0808">Transferase</keyword>
<dbReference type="Gene3D" id="3.30.200.20">
    <property type="entry name" value="Phosphorylase Kinase, domain 1"/>
    <property type="match status" value="1"/>
</dbReference>
<dbReference type="CDD" id="cd12087">
    <property type="entry name" value="TM_EGFR-like"/>
    <property type="match status" value="1"/>
</dbReference>
<accession>A0ABM3IFP3</accession>
<keyword evidence="7 11" id="KW-0067">ATP-binding</keyword>
<evidence type="ECO:0000313" key="16">
    <source>
        <dbReference type="Proteomes" id="UP001652623"/>
    </source>
</evidence>
<dbReference type="Pfam" id="PF00954">
    <property type="entry name" value="S_locus_glycop"/>
    <property type="match status" value="1"/>
</dbReference>
<keyword evidence="8 13" id="KW-1133">Transmembrane helix</keyword>
<dbReference type="InterPro" id="IPR011009">
    <property type="entry name" value="Kinase-like_dom_sf"/>
</dbReference>
<organism evidence="16 17">
    <name type="scientific">Ziziphus jujuba</name>
    <name type="common">Chinese jujube</name>
    <name type="synonym">Ziziphus sativa</name>
    <dbReference type="NCBI Taxonomy" id="326968"/>
    <lineage>
        <taxon>Eukaryota</taxon>
        <taxon>Viridiplantae</taxon>
        <taxon>Streptophyta</taxon>
        <taxon>Embryophyta</taxon>
        <taxon>Tracheophyta</taxon>
        <taxon>Spermatophyta</taxon>
        <taxon>Magnoliopsida</taxon>
        <taxon>eudicotyledons</taxon>
        <taxon>Gunneridae</taxon>
        <taxon>Pentapetalae</taxon>
        <taxon>rosids</taxon>
        <taxon>fabids</taxon>
        <taxon>Rosales</taxon>
        <taxon>Rhamnaceae</taxon>
        <taxon>Paliureae</taxon>
        <taxon>Ziziphus</taxon>
    </lineage>
</organism>
<keyword evidence="6" id="KW-0418">Kinase</keyword>
<evidence type="ECO:0000256" key="8">
    <source>
        <dbReference type="ARBA" id="ARBA00022989"/>
    </source>
</evidence>
<dbReference type="SMART" id="SM00220">
    <property type="entry name" value="S_TKc"/>
    <property type="match status" value="1"/>
</dbReference>
<evidence type="ECO:0000256" key="13">
    <source>
        <dbReference type="SAM" id="Phobius"/>
    </source>
</evidence>
<dbReference type="Pfam" id="PF08276">
    <property type="entry name" value="PAN_2"/>
    <property type="match status" value="1"/>
</dbReference>
<proteinExistence type="predicted"/>
<evidence type="ECO:0000256" key="10">
    <source>
        <dbReference type="ARBA" id="ARBA00023157"/>
    </source>
</evidence>
<evidence type="ECO:0000256" key="12">
    <source>
        <dbReference type="SAM" id="MobiDB-lite"/>
    </source>
</evidence>
<dbReference type="PANTHER" id="PTHR47974:SF19">
    <property type="entry name" value="RECEPTOR-LIKE SERINE_THREONINE-PROTEIN KINASE"/>
    <property type="match status" value="1"/>
</dbReference>
<name>A0ABM3IFP3_ZIZJJ</name>
<dbReference type="InterPro" id="IPR000858">
    <property type="entry name" value="S_locus_glycoprot_dom"/>
</dbReference>
<evidence type="ECO:0000256" key="3">
    <source>
        <dbReference type="ARBA" id="ARBA00022692"/>
    </source>
</evidence>
<protein>
    <submittedName>
        <fullName evidence="17">G-type lectin S-receptor-like serine/threonine-protein kinase At2g19130 isoform X1</fullName>
    </submittedName>
</protein>
<evidence type="ECO:0000256" key="5">
    <source>
        <dbReference type="ARBA" id="ARBA00022741"/>
    </source>
</evidence>
<reference evidence="17" key="1">
    <citation type="submission" date="2025-08" db="UniProtKB">
        <authorList>
            <consortium name="RefSeq"/>
        </authorList>
    </citation>
    <scope>IDENTIFICATION</scope>
    <source>
        <tissue evidence="17">Seedling</tissue>
    </source>
</reference>